<dbReference type="PANTHER" id="PTHR19282:SF544">
    <property type="entry name" value="TETRASPANIN"/>
    <property type="match status" value="1"/>
</dbReference>
<dbReference type="Gene3D" id="1.10.1450.10">
    <property type="entry name" value="Tetraspanin"/>
    <property type="match status" value="1"/>
</dbReference>
<organism evidence="8 9">
    <name type="scientific">Champsocephalus esox</name>
    <name type="common">pike icefish</name>
    <dbReference type="NCBI Taxonomy" id="159716"/>
    <lineage>
        <taxon>Eukaryota</taxon>
        <taxon>Metazoa</taxon>
        <taxon>Chordata</taxon>
        <taxon>Craniata</taxon>
        <taxon>Vertebrata</taxon>
        <taxon>Euteleostomi</taxon>
        <taxon>Actinopterygii</taxon>
        <taxon>Neopterygii</taxon>
        <taxon>Teleostei</taxon>
        <taxon>Neoteleostei</taxon>
        <taxon>Acanthomorphata</taxon>
        <taxon>Eupercaria</taxon>
        <taxon>Perciformes</taxon>
        <taxon>Notothenioidei</taxon>
        <taxon>Channichthyidae</taxon>
        <taxon>Champsocephalus</taxon>
    </lineage>
</organism>
<keyword evidence="3 7" id="KW-0812">Transmembrane</keyword>
<evidence type="ECO:0000313" key="8">
    <source>
        <dbReference type="EMBL" id="KAK5877084.1"/>
    </source>
</evidence>
<sequence>MAHVNICVKRLLTIFNIFFAIIGGLIIAFAFLGQTLSSSHGGGKVEGRDTGLIMLYLFGSVTMVIAVLGAYGSHKENKGCLIAFLVCMVIGSLLMLRGGIPIATVRPMLGDILEQKLRTVLPLDTASREDRNMAESVQQELQCCGLFSYRDWEDSIPDTCLCSQAEEREGVCQNVYTARLEQKVIYEKTCFPILLHYVLLFTDIMIGFCFSLAVLALLGLALSSVMIHQMRHALRAPMMTVPVIFSAMPPKYEELKNPAGY</sequence>
<feature type="disulfide bond" evidence="6">
    <location>
        <begin position="144"/>
        <end position="162"/>
    </location>
</feature>
<dbReference type="InterPro" id="IPR008952">
    <property type="entry name" value="Tetraspanin_EC2_sf"/>
</dbReference>
<evidence type="ECO:0000256" key="5">
    <source>
        <dbReference type="ARBA" id="ARBA00023136"/>
    </source>
</evidence>
<feature type="transmembrane region" description="Helical" evidence="7">
    <location>
        <begin position="12"/>
        <end position="33"/>
    </location>
</feature>
<dbReference type="Pfam" id="PF00335">
    <property type="entry name" value="Tetraspanin"/>
    <property type="match status" value="1"/>
</dbReference>
<dbReference type="PANTHER" id="PTHR19282">
    <property type="entry name" value="TETRASPANIN"/>
    <property type="match status" value="1"/>
</dbReference>
<dbReference type="AlphaFoldDB" id="A0AAN8GDA8"/>
<accession>A0AAN8GDA8</accession>
<evidence type="ECO:0000256" key="4">
    <source>
        <dbReference type="ARBA" id="ARBA00022989"/>
    </source>
</evidence>
<dbReference type="GO" id="GO:0005886">
    <property type="term" value="C:plasma membrane"/>
    <property type="evidence" value="ECO:0007669"/>
    <property type="project" value="TreeGrafter"/>
</dbReference>
<dbReference type="SUPFAM" id="SSF48652">
    <property type="entry name" value="Tetraspanin"/>
    <property type="match status" value="1"/>
</dbReference>
<evidence type="ECO:0000256" key="7">
    <source>
        <dbReference type="RuleBase" id="RU361218"/>
    </source>
</evidence>
<dbReference type="InterPro" id="IPR000301">
    <property type="entry name" value="Tetraspanin_animals"/>
</dbReference>
<evidence type="ECO:0000256" key="1">
    <source>
        <dbReference type="ARBA" id="ARBA00004141"/>
    </source>
</evidence>
<keyword evidence="5 7" id="KW-0472">Membrane</keyword>
<proteinExistence type="inferred from homology"/>
<keyword evidence="6" id="KW-1015">Disulfide bond</keyword>
<dbReference type="PIRSF" id="PIRSF002419">
    <property type="entry name" value="Tetraspanin"/>
    <property type="match status" value="1"/>
</dbReference>
<evidence type="ECO:0000313" key="9">
    <source>
        <dbReference type="Proteomes" id="UP001335648"/>
    </source>
</evidence>
<keyword evidence="4 7" id="KW-1133">Transmembrane helix</keyword>
<evidence type="ECO:0000256" key="6">
    <source>
        <dbReference type="PIRSR" id="PIRSR002419-1"/>
    </source>
</evidence>
<gene>
    <name evidence="8" type="ORF">CesoFtcFv8_026367</name>
</gene>
<dbReference type="EMBL" id="JAULUE010002067">
    <property type="protein sequence ID" value="KAK5877084.1"/>
    <property type="molecule type" value="Genomic_DNA"/>
</dbReference>
<feature type="transmembrane region" description="Helical" evidence="7">
    <location>
        <begin position="204"/>
        <end position="227"/>
    </location>
</feature>
<evidence type="ECO:0000256" key="2">
    <source>
        <dbReference type="ARBA" id="ARBA00006840"/>
    </source>
</evidence>
<comment type="subcellular location">
    <subcellularLocation>
        <location evidence="1 7">Membrane</location>
        <topology evidence="1 7">Multi-pass membrane protein</topology>
    </subcellularLocation>
</comment>
<dbReference type="Proteomes" id="UP001335648">
    <property type="component" value="Unassembled WGS sequence"/>
</dbReference>
<comment type="similarity">
    <text evidence="2 7">Belongs to the tetraspanin (TM4SF) family.</text>
</comment>
<name>A0AAN8GDA8_9TELE</name>
<evidence type="ECO:0000256" key="3">
    <source>
        <dbReference type="ARBA" id="ARBA00022692"/>
    </source>
</evidence>
<comment type="caution">
    <text evidence="8">The sequence shown here is derived from an EMBL/GenBank/DDBJ whole genome shotgun (WGS) entry which is preliminary data.</text>
</comment>
<protein>
    <recommendedName>
        <fullName evidence="7">Tetraspanin</fullName>
    </recommendedName>
</protein>
<dbReference type="InterPro" id="IPR018499">
    <property type="entry name" value="Tetraspanin/Peripherin"/>
</dbReference>
<feature type="transmembrane region" description="Helical" evidence="7">
    <location>
        <begin position="79"/>
        <end position="100"/>
    </location>
</feature>
<keyword evidence="9" id="KW-1185">Reference proteome</keyword>
<reference evidence="8 9" key="1">
    <citation type="journal article" date="2023" name="Mol. Biol. Evol.">
        <title>Genomics of Secondarily Temperate Adaptation in the Only Non-Antarctic Icefish.</title>
        <authorList>
            <person name="Rivera-Colon A.G."/>
            <person name="Rayamajhi N."/>
            <person name="Minhas B.F."/>
            <person name="Madrigal G."/>
            <person name="Bilyk K.T."/>
            <person name="Yoon V."/>
            <person name="Hune M."/>
            <person name="Gregory S."/>
            <person name="Cheng C.H.C."/>
            <person name="Catchen J.M."/>
        </authorList>
    </citation>
    <scope>NUCLEOTIDE SEQUENCE [LARGE SCALE GENOMIC DNA]</scope>
    <source>
        <strain evidence="8">JC2023a</strain>
    </source>
</reference>
<feature type="transmembrane region" description="Helical" evidence="7">
    <location>
        <begin position="53"/>
        <end position="72"/>
    </location>
</feature>
<dbReference type="PRINTS" id="PR00259">
    <property type="entry name" value="TMFOUR"/>
</dbReference>